<comment type="caution">
    <text evidence="2">The sequence shown here is derived from an EMBL/GenBank/DDBJ whole genome shotgun (WGS) entry which is preliminary data.</text>
</comment>
<feature type="compositionally biased region" description="Pro residues" evidence="1">
    <location>
        <begin position="188"/>
        <end position="197"/>
    </location>
</feature>
<reference evidence="2 3" key="1">
    <citation type="submission" date="2024-10" db="EMBL/GenBank/DDBJ databases">
        <title>The Natural Products Discovery Center: Release of the First 8490 Sequenced Strains for Exploring Actinobacteria Biosynthetic Diversity.</title>
        <authorList>
            <person name="Kalkreuter E."/>
            <person name="Kautsar S.A."/>
            <person name="Yang D."/>
            <person name="Bader C.D."/>
            <person name="Teijaro C.N."/>
            <person name="Fluegel L."/>
            <person name="Davis C.M."/>
            <person name="Simpson J.R."/>
            <person name="Lauterbach L."/>
            <person name="Steele A.D."/>
            <person name="Gui C."/>
            <person name="Meng S."/>
            <person name="Li G."/>
            <person name="Viehrig K."/>
            <person name="Ye F."/>
            <person name="Su P."/>
            <person name="Kiefer A.F."/>
            <person name="Nichols A."/>
            <person name="Cepeda A.J."/>
            <person name="Yan W."/>
            <person name="Fan B."/>
            <person name="Jiang Y."/>
            <person name="Adhikari A."/>
            <person name="Zheng C.-J."/>
            <person name="Schuster L."/>
            <person name="Cowan T.M."/>
            <person name="Smanski M.J."/>
            <person name="Chevrette M.G."/>
            <person name="De Carvalho L.P.S."/>
            <person name="Shen B."/>
        </authorList>
    </citation>
    <scope>NUCLEOTIDE SEQUENCE [LARGE SCALE GENOMIC DNA]</scope>
    <source>
        <strain evidence="2 3">NPDC018013</strain>
    </source>
</reference>
<gene>
    <name evidence="2" type="ORF">ACH4GP_31180</name>
</gene>
<evidence type="ECO:0000256" key="1">
    <source>
        <dbReference type="SAM" id="MobiDB-lite"/>
    </source>
</evidence>
<proteinExistence type="predicted"/>
<dbReference type="RefSeq" id="WP_397675749.1">
    <property type="nucleotide sequence ID" value="NZ_JBIRFW010000014.1"/>
</dbReference>
<feature type="compositionally biased region" description="Basic and acidic residues" evidence="1">
    <location>
        <begin position="201"/>
        <end position="210"/>
    </location>
</feature>
<dbReference type="Proteomes" id="UP001610990">
    <property type="component" value="Unassembled WGS sequence"/>
</dbReference>
<organism evidence="2 3">
    <name type="scientific">Streptomyces celluloflavus</name>
    <dbReference type="NCBI Taxonomy" id="58344"/>
    <lineage>
        <taxon>Bacteria</taxon>
        <taxon>Bacillati</taxon>
        <taxon>Actinomycetota</taxon>
        <taxon>Actinomycetes</taxon>
        <taxon>Kitasatosporales</taxon>
        <taxon>Streptomycetaceae</taxon>
        <taxon>Streptomyces</taxon>
    </lineage>
</organism>
<protein>
    <submittedName>
        <fullName evidence="2">Uncharacterized protein</fullName>
    </submittedName>
</protein>
<name>A0ABW7RL36_9ACTN</name>
<accession>A0ABW7RL36</accession>
<sequence length="307" mass="33701">MSGYTQLGQLTLLELLRLPEAGHMPGQGRHLAAIDSTLPEGKQRLAEALRSLRAQLAPQLQTFEAIATNASRDCRRKRPDKSSISRYFSGHQIAPRWLIHWLHEKASHNEQGRTPPRQLTELLEMQMAAKSPTSCEGCNTLIKTVSHCNAELLTMRSQNWRLSAALARCRDELRHTTGTAGSRKRPPSPHQPVPHLPVPHSRGDRQAEAKDIQAATAITTRLATLANEQKHHEVTAVLHIAPTQLSPDEAAVALVCLRNLESSGLAENLIQVCGRDGTSDYVMRLASRLIQLGLNADADAVLRAAIG</sequence>
<evidence type="ECO:0000313" key="2">
    <source>
        <dbReference type="EMBL" id="MFH8588795.1"/>
    </source>
</evidence>
<feature type="region of interest" description="Disordered" evidence="1">
    <location>
        <begin position="176"/>
        <end position="210"/>
    </location>
</feature>
<evidence type="ECO:0000313" key="3">
    <source>
        <dbReference type="Proteomes" id="UP001610990"/>
    </source>
</evidence>
<dbReference type="EMBL" id="JBIRGH010000026">
    <property type="protein sequence ID" value="MFH8588795.1"/>
    <property type="molecule type" value="Genomic_DNA"/>
</dbReference>
<keyword evidence="3" id="KW-1185">Reference proteome</keyword>